<dbReference type="AlphaFoldDB" id="A0A1E1MQH4"/>
<reference evidence="2" key="1">
    <citation type="submission" date="2016-03" db="EMBL/GenBank/DDBJ databases">
        <authorList>
            <person name="Guldener U."/>
        </authorList>
    </citation>
    <scope>NUCLEOTIDE SEQUENCE [LARGE SCALE GENOMIC DNA]</scope>
</reference>
<gene>
    <name evidence="1" type="ORF">RSE6_12479</name>
</gene>
<accession>A0A1E1MQH4</accession>
<organism evidence="1 2">
    <name type="scientific">Rhynchosporium secalis</name>
    <name type="common">Barley scald fungus</name>
    <dbReference type="NCBI Taxonomy" id="38038"/>
    <lineage>
        <taxon>Eukaryota</taxon>
        <taxon>Fungi</taxon>
        <taxon>Dikarya</taxon>
        <taxon>Ascomycota</taxon>
        <taxon>Pezizomycotina</taxon>
        <taxon>Leotiomycetes</taxon>
        <taxon>Helotiales</taxon>
        <taxon>Ploettnerulaceae</taxon>
        <taxon>Rhynchosporium</taxon>
    </lineage>
</organism>
<keyword evidence="2" id="KW-1185">Reference proteome</keyword>
<dbReference type="EMBL" id="FJVC01000484">
    <property type="protein sequence ID" value="CZT51348.1"/>
    <property type="molecule type" value="Genomic_DNA"/>
</dbReference>
<sequence>MSFAPGPGRGSFTHTWTETLHLKSKSGKPFTFSQLHATMLARTRGVTNPYFVSTPAPNTKGPERGVLLTPLMKIVNAEPLGRQSEQELILSATFRIFDGLQEKDAVWQDWIMKAPPGACVFHQLHVGIIPSGHLTD</sequence>
<dbReference type="Proteomes" id="UP000177625">
    <property type="component" value="Unassembled WGS sequence"/>
</dbReference>
<evidence type="ECO:0000313" key="1">
    <source>
        <dbReference type="EMBL" id="CZT51348.1"/>
    </source>
</evidence>
<evidence type="ECO:0000313" key="2">
    <source>
        <dbReference type="Proteomes" id="UP000177625"/>
    </source>
</evidence>
<name>A0A1E1MQH4_RHYSE</name>
<protein>
    <submittedName>
        <fullName evidence="1">Uncharacterized protein</fullName>
    </submittedName>
</protein>
<proteinExistence type="predicted"/>